<sequence>NTASNKQGISSYGTEDYSVPLFLPSGFQGGYSVPVTAQDSRGRLPDTTGHAVPLTWQDQFPNQVIFPSQSSSALRTVLFSAVGFCTVQKSTTPVQKATRPGAAATARAGPGKIVDNGVGIYTAAVAVECLYLFDMFLYAPEGAAVPAVAADGAAISCIFCSERAAASAGQSRRSR</sequence>
<name>K0SZ20_THAOC</name>
<proteinExistence type="predicted"/>
<keyword evidence="2" id="KW-1185">Reference proteome</keyword>
<dbReference type="EMBL" id="AGNL01015154">
    <property type="protein sequence ID" value="EJK66246.1"/>
    <property type="molecule type" value="Genomic_DNA"/>
</dbReference>
<gene>
    <name evidence="1" type="ORF">THAOC_12845</name>
</gene>
<evidence type="ECO:0000313" key="2">
    <source>
        <dbReference type="Proteomes" id="UP000266841"/>
    </source>
</evidence>
<evidence type="ECO:0000313" key="1">
    <source>
        <dbReference type="EMBL" id="EJK66246.1"/>
    </source>
</evidence>
<protein>
    <submittedName>
        <fullName evidence="1">Uncharacterized protein</fullName>
    </submittedName>
</protein>
<feature type="non-terminal residue" evidence="1">
    <location>
        <position position="1"/>
    </location>
</feature>
<reference evidence="1 2" key="1">
    <citation type="journal article" date="2012" name="Genome Biol.">
        <title>Genome and low-iron response of an oceanic diatom adapted to chronic iron limitation.</title>
        <authorList>
            <person name="Lommer M."/>
            <person name="Specht M."/>
            <person name="Roy A.S."/>
            <person name="Kraemer L."/>
            <person name="Andreson R."/>
            <person name="Gutowska M.A."/>
            <person name="Wolf J."/>
            <person name="Bergner S.V."/>
            <person name="Schilhabel M.B."/>
            <person name="Klostermeier U.C."/>
            <person name="Beiko R.G."/>
            <person name="Rosenstiel P."/>
            <person name="Hippler M."/>
            <person name="Laroche J."/>
        </authorList>
    </citation>
    <scope>NUCLEOTIDE SEQUENCE [LARGE SCALE GENOMIC DNA]</scope>
    <source>
        <strain evidence="1 2">CCMP1005</strain>
    </source>
</reference>
<organism evidence="1 2">
    <name type="scientific">Thalassiosira oceanica</name>
    <name type="common">Marine diatom</name>
    <dbReference type="NCBI Taxonomy" id="159749"/>
    <lineage>
        <taxon>Eukaryota</taxon>
        <taxon>Sar</taxon>
        <taxon>Stramenopiles</taxon>
        <taxon>Ochrophyta</taxon>
        <taxon>Bacillariophyta</taxon>
        <taxon>Coscinodiscophyceae</taxon>
        <taxon>Thalassiosirophycidae</taxon>
        <taxon>Thalassiosirales</taxon>
        <taxon>Thalassiosiraceae</taxon>
        <taxon>Thalassiosira</taxon>
    </lineage>
</organism>
<dbReference type="Proteomes" id="UP000266841">
    <property type="component" value="Unassembled WGS sequence"/>
</dbReference>
<accession>K0SZ20</accession>
<comment type="caution">
    <text evidence="1">The sequence shown here is derived from an EMBL/GenBank/DDBJ whole genome shotgun (WGS) entry which is preliminary data.</text>
</comment>
<dbReference type="AlphaFoldDB" id="K0SZ20"/>